<evidence type="ECO:0000256" key="1">
    <source>
        <dbReference type="SAM" id="MobiDB-lite"/>
    </source>
</evidence>
<name>A0A5A7TXM7_CUCMM</name>
<dbReference type="EMBL" id="SSTE01014401">
    <property type="protein sequence ID" value="KAA0045989.1"/>
    <property type="molecule type" value="Genomic_DNA"/>
</dbReference>
<keyword evidence="2" id="KW-0812">Transmembrane</keyword>
<comment type="caution">
    <text evidence="3">The sequence shown here is derived from an EMBL/GenBank/DDBJ whole genome shotgun (WGS) entry which is preliminary data.</text>
</comment>
<evidence type="ECO:0000256" key="2">
    <source>
        <dbReference type="SAM" id="Phobius"/>
    </source>
</evidence>
<keyword evidence="2" id="KW-0472">Membrane</keyword>
<proteinExistence type="predicted"/>
<gene>
    <name evidence="3" type="ORF">E6C27_scaffold243G005450</name>
</gene>
<dbReference type="AlphaFoldDB" id="A0A5A7TXM7"/>
<feature type="transmembrane region" description="Helical" evidence="2">
    <location>
        <begin position="341"/>
        <end position="366"/>
    </location>
</feature>
<accession>A0A5A7TXM7</accession>
<keyword evidence="2" id="KW-1133">Transmembrane helix</keyword>
<feature type="region of interest" description="Disordered" evidence="1">
    <location>
        <begin position="1"/>
        <end position="28"/>
    </location>
</feature>
<organism evidence="3 4">
    <name type="scientific">Cucumis melo var. makuwa</name>
    <name type="common">Oriental melon</name>
    <dbReference type="NCBI Taxonomy" id="1194695"/>
    <lineage>
        <taxon>Eukaryota</taxon>
        <taxon>Viridiplantae</taxon>
        <taxon>Streptophyta</taxon>
        <taxon>Embryophyta</taxon>
        <taxon>Tracheophyta</taxon>
        <taxon>Spermatophyta</taxon>
        <taxon>Magnoliopsida</taxon>
        <taxon>eudicotyledons</taxon>
        <taxon>Gunneridae</taxon>
        <taxon>Pentapetalae</taxon>
        <taxon>rosids</taxon>
        <taxon>fabids</taxon>
        <taxon>Cucurbitales</taxon>
        <taxon>Cucurbitaceae</taxon>
        <taxon>Benincaseae</taxon>
        <taxon>Cucumis</taxon>
    </lineage>
</organism>
<evidence type="ECO:0000313" key="4">
    <source>
        <dbReference type="Proteomes" id="UP000321393"/>
    </source>
</evidence>
<reference evidence="3 4" key="1">
    <citation type="submission" date="2019-08" db="EMBL/GenBank/DDBJ databases">
        <title>Draft genome sequences of two oriental melons (Cucumis melo L. var makuwa).</title>
        <authorList>
            <person name="Kwon S.-Y."/>
        </authorList>
    </citation>
    <scope>NUCLEOTIDE SEQUENCE [LARGE SCALE GENOMIC DNA]</scope>
    <source>
        <strain evidence="4">cv. SW 3</strain>
        <tissue evidence="3">Leaf</tissue>
    </source>
</reference>
<evidence type="ECO:0008006" key="5">
    <source>
        <dbReference type="Google" id="ProtNLM"/>
    </source>
</evidence>
<feature type="region of interest" description="Disordered" evidence="1">
    <location>
        <begin position="74"/>
        <end position="95"/>
    </location>
</feature>
<dbReference type="Proteomes" id="UP000321393">
    <property type="component" value="Unassembled WGS sequence"/>
</dbReference>
<protein>
    <recommendedName>
        <fullName evidence="5">Ty3-gypsy retrotransposon protein</fullName>
    </recommendedName>
</protein>
<sequence length="381" mass="42201">MSPSSFEARDVSISVQSPPSSPYHFMHHRRSPTASIDRYKRSSFSSSSLHRAIFVAYQHLLLRLRHKLSVVHLPSRHAPPDPPPPPPDSLLLLLPSPDRRPNPLRLLSQRTTVSILPSPSRASFHLPSPAADLDHLSHSFSFNASQQPHVSRSPTPDGFGRKWPSSLHRTKPELPFSFLRTSPGLNHHHTPIFSFSILAPLPLSSPCVFAYAQSSSSVLLHLVVRCVEAEPRTAEAVFFHSVRGVTLEFRSFTVSAVGANSPLLGHRCPDVLCIVVMLMGYVVNWNSMSMDYENLNVILLVDALGLELRRSSVRWFSIDCGVTVSFIHGVAYLTGMVSFGIPRLICASFGITRLICVSFGITRLICKSLARGKPARRKKDA</sequence>
<evidence type="ECO:0000313" key="3">
    <source>
        <dbReference type="EMBL" id="KAA0045989.1"/>
    </source>
</evidence>